<accession>A0ABU1M2G4</accession>
<proteinExistence type="predicted"/>
<dbReference type="SUPFAM" id="SSF109854">
    <property type="entry name" value="DinB/YfiT-like putative metalloenzymes"/>
    <property type="match status" value="1"/>
</dbReference>
<evidence type="ECO:0000259" key="1">
    <source>
        <dbReference type="Pfam" id="PF12867"/>
    </source>
</evidence>
<name>A0ABU1M2G4_9BURK</name>
<dbReference type="Proteomes" id="UP001264340">
    <property type="component" value="Unassembled WGS sequence"/>
</dbReference>
<keyword evidence="3" id="KW-1185">Reference proteome</keyword>
<dbReference type="EMBL" id="JAVDRP010000038">
    <property type="protein sequence ID" value="MDR6413200.1"/>
    <property type="molecule type" value="Genomic_DNA"/>
</dbReference>
<evidence type="ECO:0000313" key="3">
    <source>
        <dbReference type="Proteomes" id="UP001264340"/>
    </source>
</evidence>
<protein>
    <recommendedName>
        <fullName evidence="1">DinB-like domain-containing protein</fullName>
    </recommendedName>
</protein>
<comment type="caution">
    <text evidence="2">The sequence shown here is derived from an EMBL/GenBank/DDBJ whole genome shotgun (WGS) entry which is preliminary data.</text>
</comment>
<gene>
    <name evidence="2" type="ORF">J2804_006638</name>
</gene>
<evidence type="ECO:0000313" key="2">
    <source>
        <dbReference type="EMBL" id="MDR6413200.1"/>
    </source>
</evidence>
<feature type="domain" description="DinB-like" evidence="1">
    <location>
        <begin position="140"/>
        <end position="272"/>
    </location>
</feature>
<dbReference type="Pfam" id="PF12867">
    <property type="entry name" value="DinB_2"/>
    <property type="match status" value="1"/>
</dbReference>
<dbReference type="InterPro" id="IPR024775">
    <property type="entry name" value="DinB-like"/>
</dbReference>
<dbReference type="Gene3D" id="1.20.120.450">
    <property type="entry name" value="dinb family like domain"/>
    <property type="match status" value="1"/>
</dbReference>
<organism evidence="2 3">
    <name type="scientific">Paraburkholderia terricola</name>
    <dbReference type="NCBI Taxonomy" id="169427"/>
    <lineage>
        <taxon>Bacteria</taxon>
        <taxon>Pseudomonadati</taxon>
        <taxon>Pseudomonadota</taxon>
        <taxon>Betaproteobacteria</taxon>
        <taxon>Burkholderiales</taxon>
        <taxon>Burkholderiaceae</taxon>
        <taxon>Paraburkholderia</taxon>
    </lineage>
</organism>
<reference evidence="2 3" key="1">
    <citation type="submission" date="2023-07" db="EMBL/GenBank/DDBJ databases">
        <title>Sorghum-associated microbial communities from plants grown in Nebraska, USA.</title>
        <authorList>
            <person name="Schachtman D."/>
        </authorList>
    </citation>
    <scope>NUCLEOTIDE SEQUENCE [LARGE SCALE GENOMIC DNA]</scope>
    <source>
        <strain evidence="2 3">DS1316</strain>
    </source>
</reference>
<sequence length="293" mass="33272">MLDAFPEVTYRFDTLLMWRVSAFMHSRFDRFRSSSLGQQLEALIVQSDRYIEFAVLSRVGVAAIAAVTDEISHKFPEVEQDTTARQFCGAMVAEVMRRHGHEVVQPRGRVGGSWFSYGAVFSPQPIKLAWRDIISELASMPGKFSEFVTHTPELLWRRRPSGTGFALVEHACHLRDLDAIFAARIGAILSTHLPDIDSVDGTALADQRNYVEQDLRAAAQGFAKTRRRLCSSLEKLKPEELARCCLRDGIFRMTLEELVRELLDHDRTHCLELDELDAELHLILDSSESRRTP</sequence>
<dbReference type="InterPro" id="IPR034660">
    <property type="entry name" value="DinB/YfiT-like"/>
</dbReference>